<dbReference type="OrthoDB" id="222290at2"/>
<dbReference type="InterPro" id="IPR041664">
    <property type="entry name" value="AAA_16"/>
</dbReference>
<dbReference type="RefSeq" id="WP_068261523.1">
    <property type="nucleotide sequence ID" value="NZ_LWSK01000025.1"/>
</dbReference>
<dbReference type="SUPFAM" id="SSF52540">
    <property type="entry name" value="P-loop containing nucleoside triphosphate hydrolases"/>
    <property type="match status" value="1"/>
</dbReference>
<dbReference type="EC" id="2.7.11.1" evidence="8"/>
<organism evidence="8 9">
    <name type="scientific">Rubripirellula obstinata</name>
    <dbReference type="NCBI Taxonomy" id="406547"/>
    <lineage>
        <taxon>Bacteria</taxon>
        <taxon>Pseudomonadati</taxon>
        <taxon>Planctomycetota</taxon>
        <taxon>Planctomycetia</taxon>
        <taxon>Pirellulales</taxon>
        <taxon>Pirellulaceae</taxon>
        <taxon>Rubripirellula</taxon>
    </lineage>
</organism>
<dbReference type="InterPro" id="IPR017441">
    <property type="entry name" value="Protein_kinase_ATP_BS"/>
</dbReference>
<dbReference type="CDD" id="cd07302">
    <property type="entry name" value="CHD"/>
    <property type="match status" value="1"/>
</dbReference>
<gene>
    <name evidence="8" type="primary">prkC_1</name>
    <name evidence="8" type="ORF">LF1_15040</name>
</gene>
<dbReference type="PANTHER" id="PTHR16305">
    <property type="entry name" value="TESTICULAR SOLUBLE ADENYLYL CYCLASE"/>
    <property type="match status" value="1"/>
</dbReference>
<dbReference type="GO" id="GO:0035556">
    <property type="term" value="P:intracellular signal transduction"/>
    <property type="evidence" value="ECO:0007669"/>
    <property type="project" value="InterPro"/>
</dbReference>
<dbReference type="Pfam" id="PF13191">
    <property type="entry name" value="AAA_16"/>
    <property type="match status" value="1"/>
</dbReference>
<feature type="domain" description="Protein kinase" evidence="7">
    <location>
        <begin position="16"/>
        <end position="275"/>
    </location>
</feature>
<dbReference type="Gene3D" id="1.25.40.10">
    <property type="entry name" value="Tetratricopeptide repeat domain"/>
    <property type="match status" value="1"/>
</dbReference>
<dbReference type="Gene3D" id="1.10.510.10">
    <property type="entry name" value="Transferase(Phosphotransferase) domain 1"/>
    <property type="match status" value="1"/>
</dbReference>
<dbReference type="SUPFAM" id="SSF56112">
    <property type="entry name" value="Protein kinase-like (PK-like)"/>
    <property type="match status" value="1"/>
</dbReference>
<dbReference type="PROSITE" id="PS00107">
    <property type="entry name" value="PROTEIN_KINASE_ATP"/>
    <property type="match status" value="1"/>
</dbReference>
<dbReference type="PROSITE" id="PS00108">
    <property type="entry name" value="PROTEIN_KINASE_ST"/>
    <property type="match status" value="1"/>
</dbReference>
<keyword evidence="9" id="KW-1185">Reference proteome</keyword>
<evidence type="ECO:0000313" key="8">
    <source>
        <dbReference type="EMBL" id="KAA1258979.1"/>
    </source>
</evidence>
<evidence type="ECO:0000256" key="1">
    <source>
        <dbReference type="ARBA" id="ARBA00004167"/>
    </source>
</evidence>
<dbReference type="GO" id="GO:0004016">
    <property type="term" value="F:adenylate cyclase activity"/>
    <property type="evidence" value="ECO:0007669"/>
    <property type="project" value="TreeGrafter"/>
</dbReference>
<dbReference type="Gene3D" id="3.30.70.1230">
    <property type="entry name" value="Nucleotide cyclase"/>
    <property type="match status" value="1"/>
</dbReference>
<feature type="repeat" description="TPR" evidence="4">
    <location>
        <begin position="1084"/>
        <end position="1117"/>
    </location>
</feature>
<comment type="subcellular location">
    <subcellularLocation>
        <location evidence="1">Membrane</location>
        <topology evidence="1">Single-pass membrane protein</topology>
    </subcellularLocation>
</comment>
<proteinExistence type="predicted"/>
<keyword evidence="4" id="KW-0802">TPR repeat</keyword>
<dbReference type="GO" id="GO:0009190">
    <property type="term" value="P:cyclic nucleotide biosynthetic process"/>
    <property type="evidence" value="ECO:0007669"/>
    <property type="project" value="InterPro"/>
</dbReference>
<comment type="caution">
    <text evidence="8">The sequence shown here is derived from an EMBL/GenBank/DDBJ whole genome shotgun (WGS) entry which is preliminary data.</text>
</comment>
<keyword evidence="3 5" id="KW-0067">ATP-binding</keyword>
<dbReference type="Gene3D" id="3.40.50.300">
    <property type="entry name" value="P-loop containing nucleotide triphosphate hydrolases"/>
    <property type="match status" value="1"/>
</dbReference>
<evidence type="ECO:0000256" key="3">
    <source>
        <dbReference type="ARBA" id="ARBA00022840"/>
    </source>
</evidence>
<dbReference type="InterPro" id="IPR019734">
    <property type="entry name" value="TPR_rpt"/>
</dbReference>
<keyword evidence="8" id="KW-0418">Kinase</keyword>
<evidence type="ECO:0000256" key="2">
    <source>
        <dbReference type="ARBA" id="ARBA00022741"/>
    </source>
</evidence>
<sequence>MTATQASGIPKTIGRFEVHRRVGQGAFGSVFQAFDPVGQRQVAIKVPRVDGNQQRDILNEALSLGQLSHAGIVSILDAGQIGDDCYIVSEFLDGPSLKSWMQHHRPTVREAIQITIALADALAHAHAHRVVHRDLKPDNIIMVGGRSPVIIDFDLAINDVLHPNQTRQKGIVAGTPAYMAPEQVIGEGHRIDGRTDLYALGVIFYQMLTGQLPFRSDDSSVLMNQIREDDPQPPRQLVRDLPPLLEAICMKAMAKDFPDRFTTADDFATNLRRALRDPNQKLEDTDEPAEPPATVPIRADSSIRRSRRSARRRVTVVQMTCDVFDSEKISSSLDIEQQCQVLEDFQDLCRRVVSLHSGKVVQLTDQGLLACFGFPIAVEDATQRAVGMAIEFQQKLADLSAKLYRTRNIRLGASVAIHTDEAVLRMDEDETVSLSGRVRTVVRQLAVNAQVIDSQVTDLQGGAIVLTEGTNRLVRDYFDTKAAKPVRLRDGRVIKPYIVLSQRIRGRFEVARAGGKLTRLVGRDSEVATLAECWSRVATCPERAEDPVVDLVKDPALDGSLTRSTTGCARGQAVVIHGEAGIGKSRLLHELRQHVQRESAAVKISSPMIVDWQADPQRQASSLQPAIDSLQTALGFDDDLPPIKRLSKLVRHLDDLGIEGDEEVALMASLLSLPLAGCYPPLELSPQQQKEKTFKLLLKWFSCCAKRQQVLFAVEDLHWIDPSSLELIDRLIQTGLDDRILVVATYRPEFQSQFQSRWQEDRNVTSIELERLTGPHIGEMILECSALETVPIEMERLIADRTDGVPLFVEEFASVIESSELVAGEVPATLQELLLSRLDRVESDLTVVQLGSAIGGDFRFDVAAAVTELSEPDLKKQLGLLLNSDLVYQYGHGQKSLYTFKHALIRDTAYKTMVETDRLNIHRRIATVIEKEFPDLCARSPELVAYHFTQSRCWNESLDYWQRAAEHATRRAANEEAKRHLISALQSLNEIEDSNSRRQREVEIRGLLGVHLQSIHGYIAPEVTENYERAAELCRKMKATVEAFPVLYGLLRYHMLQSNLCEATELSHQLLELASQTSDASQTVLAHRAMGSTSVYKGELQSASEHFEKVLAIEPTSELRAEVATMAVVDPWVTSRSYWSLALWLMGDTDRALAESERSLAEGLQLKHPTAYILPVGFSQWLHQFRGDVDRTEKTCDLSDRLGKEYGFPFWNAWTLAIRGWVQDQRGDPLTAMKTIQDGIDNWCAAGSAAGCHYLYTLLAQACINADKQDDTEKALTEAQQFADKTGERFYESEIARLRGELAFRRGAADSEVKAWYRKAIAIAKKQGAKSLELRATKSLHG</sequence>
<dbReference type="SUPFAM" id="SSF55073">
    <property type="entry name" value="Nucleotide cyclase"/>
    <property type="match status" value="1"/>
</dbReference>
<dbReference type="InterPro" id="IPR011990">
    <property type="entry name" value="TPR-like_helical_dom_sf"/>
</dbReference>
<dbReference type="InterPro" id="IPR008271">
    <property type="entry name" value="Ser/Thr_kinase_AS"/>
</dbReference>
<dbReference type="GO" id="GO:0004674">
    <property type="term" value="F:protein serine/threonine kinase activity"/>
    <property type="evidence" value="ECO:0007669"/>
    <property type="project" value="UniProtKB-EC"/>
</dbReference>
<dbReference type="GO" id="GO:0005524">
    <property type="term" value="F:ATP binding"/>
    <property type="evidence" value="ECO:0007669"/>
    <property type="project" value="UniProtKB-UniRule"/>
</dbReference>
<dbReference type="PROSITE" id="PS50005">
    <property type="entry name" value="TPR"/>
    <property type="match status" value="1"/>
</dbReference>
<dbReference type="InterPro" id="IPR001054">
    <property type="entry name" value="A/G_cyclase"/>
</dbReference>
<dbReference type="GO" id="GO:0016020">
    <property type="term" value="C:membrane"/>
    <property type="evidence" value="ECO:0007669"/>
    <property type="project" value="UniProtKB-SubCell"/>
</dbReference>
<evidence type="ECO:0000256" key="5">
    <source>
        <dbReference type="PROSITE-ProRule" id="PRU10141"/>
    </source>
</evidence>
<dbReference type="InterPro" id="IPR000719">
    <property type="entry name" value="Prot_kinase_dom"/>
</dbReference>
<dbReference type="InterPro" id="IPR027417">
    <property type="entry name" value="P-loop_NTPase"/>
</dbReference>
<dbReference type="Proteomes" id="UP000322699">
    <property type="component" value="Unassembled WGS sequence"/>
</dbReference>
<dbReference type="Pfam" id="PF00069">
    <property type="entry name" value="Pkinase"/>
    <property type="match status" value="1"/>
</dbReference>
<evidence type="ECO:0000313" key="9">
    <source>
        <dbReference type="Proteomes" id="UP000322699"/>
    </source>
</evidence>
<evidence type="ECO:0000256" key="4">
    <source>
        <dbReference type="PROSITE-ProRule" id="PRU00339"/>
    </source>
</evidence>
<keyword evidence="2 5" id="KW-0547">Nucleotide-binding</keyword>
<reference evidence="8 9" key="1">
    <citation type="submission" date="2019-08" db="EMBL/GenBank/DDBJ databases">
        <title>Deep-cultivation of Planctomycetes and their phenomic and genomic characterization uncovers novel biology.</title>
        <authorList>
            <person name="Wiegand S."/>
            <person name="Jogler M."/>
            <person name="Boedeker C."/>
            <person name="Pinto D."/>
            <person name="Vollmers J."/>
            <person name="Rivas-Marin E."/>
            <person name="Kohn T."/>
            <person name="Peeters S.H."/>
            <person name="Heuer A."/>
            <person name="Rast P."/>
            <person name="Oberbeckmann S."/>
            <person name="Bunk B."/>
            <person name="Jeske O."/>
            <person name="Meyerdierks A."/>
            <person name="Storesund J.E."/>
            <person name="Kallscheuer N."/>
            <person name="Luecker S."/>
            <person name="Lage O.M."/>
            <person name="Pohl T."/>
            <person name="Merkel B.J."/>
            <person name="Hornburger P."/>
            <person name="Mueller R.-W."/>
            <person name="Bruemmer F."/>
            <person name="Labrenz M."/>
            <person name="Spormann A.M."/>
            <person name="Op Den Camp H."/>
            <person name="Overmann J."/>
            <person name="Amann R."/>
            <person name="Jetten M.S.M."/>
            <person name="Mascher T."/>
            <person name="Medema M.H."/>
            <person name="Devos D.P."/>
            <person name="Kaster A.-K."/>
            <person name="Ovreas L."/>
            <person name="Rohde M."/>
            <person name="Galperin M.Y."/>
            <person name="Jogler C."/>
        </authorList>
    </citation>
    <scope>NUCLEOTIDE SEQUENCE [LARGE SCALE GENOMIC DNA]</scope>
    <source>
        <strain evidence="8 9">LF1</strain>
    </source>
</reference>
<protein>
    <submittedName>
        <fullName evidence="8">Serine/threonine-protein kinase PrkC</fullName>
        <ecNumber evidence="8">2.7.11.1</ecNumber>
    </submittedName>
</protein>
<dbReference type="SMART" id="SM00220">
    <property type="entry name" value="S_TKc"/>
    <property type="match status" value="1"/>
</dbReference>
<accession>A0A5B1CGV9</accession>
<keyword evidence="8" id="KW-0808">Transferase</keyword>
<dbReference type="GO" id="GO:0005737">
    <property type="term" value="C:cytoplasm"/>
    <property type="evidence" value="ECO:0007669"/>
    <property type="project" value="TreeGrafter"/>
</dbReference>
<dbReference type="PANTHER" id="PTHR16305:SF28">
    <property type="entry name" value="GUANYLATE CYCLASE DOMAIN-CONTAINING PROTEIN"/>
    <property type="match status" value="1"/>
</dbReference>
<dbReference type="InterPro" id="IPR029787">
    <property type="entry name" value="Nucleotide_cyclase"/>
</dbReference>
<dbReference type="CDD" id="cd14014">
    <property type="entry name" value="STKc_PknB_like"/>
    <property type="match status" value="1"/>
</dbReference>
<dbReference type="SUPFAM" id="SSF48452">
    <property type="entry name" value="TPR-like"/>
    <property type="match status" value="1"/>
</dbReference>
<dbReference type="Gene3D" id="3.30.200.20">
    <property type="entry name" value="Phosphorylase Kinase, domain 1"/>
    <property type="match status" value="1"/>
</dbReference>
<feature type="binding site" evidence="5">
    <location>
        <position position="45"/>
    </location>
    <ligand>
        <name>ATP</name>
        <dbReference type="ChEBI" id="CHEBI:30616"/>
    </ligand>
</feature>
<evidence type="ECO:0000259" key="7">
    <source>
        <dbReference type="PROSITE" id="PS50011"/>
    </source>
</evidence>
<evidence type="ECO:0000256" key="6">
    <source>
        <dbReference type="SAM" id="MobiDB-lite"/>
    </source>
</evidence>
<dbReference type="InterPro" id="IPR011009">
    <property type="entry name" value="Kinase-like_dom_sf"/>
</dbReference>
<name>A0A5B1CGV9_9BACT</name>
<dbReference type="EMBL" id="VRLW01000001">
    <property type="protein sequence ID" value="KAA1258979.1"/>
    <property type="molecule type" value="Genomic_DNA"/>
</dbReference>
<dbReference type="PROSITE" id="PS50011">
    <property type="entry name" value="PROTEIN_KINASE_DOM"/>
    <property type="match status" value="1"/>
</dbReference>
<feature type="region of interest" description="Disordered" evidence="6">
    <location>
        <begin position="276"/>
        <end position="306"/>
    </location>
</feature>